<evidence type="ECO:0000313" key="3">
    <source>
        <dbReference type="Proteomes" id="UP000285123"/>
    </source>
</evidence>
<reference evidence="2 3" key="1">
    <citation type="submission" date="2013-10" db="EMBL/GenBank/DDBJ databases">
        <title>Salinisphaera halophila YIM 95161 Genome Sequencing.</title>
        <authorList>
            <person name="Lai Q."/>
            <person name="Li C."/>
            <person name="Shao Z."/>
        </authorList>
    </citation>
    <scope>NUCLEOTIDE SEQUENCE [LARGE SCALE GENOMIC DNA]</scope>
    <source>
        <strain evidence="2 3">YIM 95161</strain>
    </source>
</reference>
<gene>
    <name evidence="2" type="ORF">SAHL_15320</name>
</gene>
<keyword evidence="1" id="KW-0812">Transmembrane</keyword>
<organism evidence="2 3">
    <name type="scientific">Salinisphaera orenii YIM 95161</name>
    <dbReference type="NCBI Taxonomy" id="1051139"/>
    <lineage>
        <taxon>Bacteria</taxon>
        <taxon>Pseudomonadati</taxon>
        <taxon>Pseudomonadota</taxon>
        <taxon>Gammaproteobacteria</taxon>
        <taxon>Salinisphaerales</taxon>
        <taxon>Salinisphaeraceae</taxon>
        <taxon>Salinisphaera</taxon>
    </lineage>
</organism>
<dbReference type="AlphaFoldDB" id="A0A423PHX5"/>
<dbReference type="Proteomes" id="UP000285123">
    <property type="component" value="Unassembled WGS sequence"/>
</dbReference>
<keyword evidence="1" id="KW-1133">Transmembrane helix</keyword>
<evidence type="ECO:0000313" key="2">
    <source>
        <dbReference type="EMBL" id="ROO25165.1"/>
    </source>
</evidence>
<dbReference type="EMBL" id="AYKF01000121">
    <property type="protein sequence ID" value="ROO25165.1"/>
    <property type="molecule type" value="Genomic_DNA"/>
</dbReference>
<keyword evidence="1" id="KW-0472">Membrane</keyword>
<protein>
    <submittedName>
        <fullName evidence="2">Uncharacterized protein</fullName>
    </submittedName>
</protein>
<name>A0A423PHX5_9GAMM</name>
<accession>A0A423PHX5</accession>
<sequence length="143" mass="14194">MRGLPISARIVAVIAAVALCTALVAPCLAFAVAAPRLPVRAEAHVVSGITASLVALMPATVVPVMAVMAIMAVGAPVIVVVAIVAVVDCAGVRATMPRTLAAAVVVGAAANGDNGEQEDDSGGHGRLCRGLCLEIRAPRLNAA</sequence>
<proteinExistence type="predicted"/>
<evidence type="ECO:0000256" key="1">
    <source>
        <dbReference type="SAM" id="Phobius"/>
    </source>
</evidence>
<comment type="caution">
    <text evidence="2">The sequence shown here is derived from an EMBL/GenBank/DDBJ whole genome shotgun (WGS) entry which is preliminary data.</text>
</comment>
<feature type="transmembrane region" description="Helical" evidence="1">
    <location>
        <begin position="55"/>
        <end position="87"/>
    </location>
</feature>